<reference evidence="2" key="3">
    <citation type="submission" date="2021-02" db="UniProtKB">
        <authorList>
            <consortium name="EnsemblMetazoa"/>
        </authorList>
    </citation>
    <scope>IDENTIFICATION</scope>
    <source>
        <strain evidence="2">USDA</strain>
    </source>
</reference>
<dbReference type="InParanoid" id="E0VS93"/>
<evidence type="ECO:0000313" key="3">
    <source>
        <dbReference type="Proteomes" id="UP000009046"/>
    </source>
</evidence>
<gene>
    <name evidence="2" type="primary">8234310</name>
    <name evidence="1" type="ORF">Phum_PHUM413610</name>
</gene>
<accession>E0VS93</accession>
<dbReference type="AlphaFoldDB" id="E0VS93"/>
<keyword evidence="3" id="KW-1185">Reference proteome</keyword>
<dbReference type="Gene3D" id="2.60.40.640">
    <property type="match status" value="1"/>
</dbReference>
<organism>
    <name type="scientific">Pediculus humanus subsp. corporis</name>
    <name type="common">Body louse</name>
    <dbReference type="NCBI Taxonomy" id="121224"/>
    <lineage>
        <taxon>Eukaryota</taxon>
        <taxon>Metazoa</taxon>
        <taxon>Ecdysozoa</taxon>
        <taxon>Arthropoda</taxon>
        <taxon>Hexapoda</taxon>
        <taxon>Insecta</taxon>
        <taxon>Pterygota</taxon>
        <taxon>Neoptera</taxon>
        <taxon>Paraneoptera</taxon>
        <taxon>Psocodea</taxon>
        <taxon>Troctomorpha</taxon>
        <taxon>Phthiraptera</taxon>
        <taxon>Anoplura</taxon>
        <taxon>Pediculidae</taxon>
        <taxon>Pediculus</taxon>
    </lineage>
</organism>
<dbReference type="RefSeq" id="XP_002428987.1">
    <property type="nucleotide sequence ID" value="XM_002428942.1"/>
</dbReference>
<dbReference type="GeneID" id="8234310"/>
<protein>
    <submittedName>
        <fullName evidence="1 2">Uncharacterized protein</fullName>
    </submittedName>
</protein>
<dbReference type="InterPro" id="IPR014756">
    <property type="entry name" value="Ig_E-set"/>
</dbReference>
<dbReference type="EMBL" id="DS235746">
    <property type="protein sequence ID" value="EEB16249.1"/>
    <property type="molecule type" value="Genomic_DNA"/>
</dbReference>
<dbReference type="EnsemblMetazoa" id="PHUM413610-RA">
    <property type="protein sequence ID" value="PHUM413610-PA"/>
    <property type="gene ID" value="PHUM413610"/>
</dbReference>
<dbReference type="HOGENOM" id="CLU_2280735_0_0_1"/>
<reference evidence="1" key="1">
    <citation type="submission" date="2007-04" db="EMBL/GenBank/DDBJ databases">
        <title>Annotation of Pediculus humanus corporis strain USDA.</title>
        <authorList>
            <person name="Kirkness E."/>
            <person name="Hannick L."/>
            <person name="Hass B."/>
            <person name="Bruggner R."/>
            <person name="Lawson D."/>
            <person name="Bidwell S."/>
            <person name="Joardar V."/>
            <person name="Caler E."/>
            <person name="Walenz B."/>
            <person name="Inman J."/>
            <person name="Schobel S."/>
            <person name="Galinsky K."/>
            <person name="Amedeo P."/>
            <person name="Strausberg R."/>
        </authorList>
    </citation>
    <scope>NUCLEOTIDE SEQUENCE</scope>
    <source>
        <strain evidence="1">USDA</strain>
    </source>
</reference>
<dbReference type="SUPFAM" id="SSF81296">
    <property type="entry name" value="E set domains"/>
    <property type="match status" value="1"/>
</dbReference>
<dbReference type="EMBL" id="AAZO01005081">
    <property type="status" value="NOT_ANNOTATED_CDS"/>
    <property type="molecule type" value="Genomic_DNA"/>
</dbReference>
<evidence type="ECO:0000313" key="2">
    <source>
        <dbReference type="EnsemblMetazoa" id="PHUM413610-PA"/>
    </source>
</evidence>
<dbReference type="KEGG" id="phu:Phum_PHUM413610"/>
<dbReference type="OrthoDB" id="7785529at2759"/>
<proteinExistence type="predicted"/>
<dbReference type="VEuPathDB" id="VectorBase:PHUM413610"/>
<dbReference type="Proteomes" id="UP000009046">
    <property type="component" value="Unassembled WGS sequence"/>
</dbReference>
<dbReference type="InterPro" id="IPR014752">
    <property type="entry name" value="Arrestin-like_C"/>
</dbReference>
<dbReference type="CTD" id="8234310"/>
<evidence type="ECO:0000313" key="1">
    <source>
        <dbReference type="EMBL" id="EEB16249.1"/>
    </source>
</evidence>
<name>E0VS93_PEDHC</name>
<reference evidence="1" key="2">
    <citation type="submission" date="2007-04" db="EMBL/GenBank/DDBJ databases">
        <title>The genome of the human body louse.</title>
        <authorList>
            <consortium name="The Human Body Louse Genome Consortium"/>
            <person name="Kirkness E."/>
            <person name="Walenz B."/>
            <person name="Hass B."/>
            <person name="Bruggner R."/>
            <person name="Strausberg R."/>
        </authorList>
    </citation>
    <scope>NUCLEOTIDE SEQUENCE</scope>
    <source>
        <strain evidence="1">USDA</strain>
    </source>
</reference>
<sequence length="102" mass="11029">MVVAEGGDNEDGTDNVKQTVITLPTVKTNGGGAVKKTNLVPTTVLKKALKELPSQLIRFQVTLDNPNRIFFAGEELKGNVEIHLSDNLPIQGIIIIIIIIII</sequence>